<dbReference type="EMBL" id="OZ035832">
    <property type="protein sequence ID" value="CAL1570182.1"/>
    <property type="molecule type" value="Genomic_DNA"/>
</dbReference>
<gene>
    <name evidence="1" type="ORF">KC01_LOCUS2517</name>
</gene>
<dbReference type="AlphaFoldDB" id="A0AAV2IY65"/>
<evidence type="ECO:0000313" key="1">
    <source>
        <dbReference type="EMBL" id="CAL1570182.1"/>
    </source>
</evidence>
<organism evidence="1 2">
    <name type="scientific">Knipowitschia caucasica</name>
    <name type="common">Caucasian dwarf goby</name>
    <name type="synonym">Pomatoschistus caucasicus</name>
    <dbReference type="NCBI Taxonomy" id="637954"/>
    <lineage>
        <taxon>Eukaryota</taxon>
        <taxon>Metazoa</taxon>
        <taxon>Chordata</taxon>
        <taxon>Craniata</taxon>
        <taxon>Vertebrata</taxon>
        <taxon>Euteleostomi</taxon>
        <taxon>Actinopterygii</taxon>
        <taxon>Neopterygii</taxon>
        <taxon>Teleostei</taxon>
        <taxon>Neoteleostei</taxon>
        <taxon>Acanthomorphata</taxon>
        <taxon>Gobiaria</taxon>
        <taxon>Gobiiformes</taxon>
        <taxon>Gobioidei</taxon>
        <taxon>Gobiidae</taxon>
        <taxon>Gobiinae</taxon>
        <taxon>Knipowitschia</taxon>
    </lineage>
</organism>
<name>A0AAV2IY65_KNICA</name>
<dbReference type="Proteomes" id="UP001497482">
    <property type="component" value="Chromosome 10"/>
</dbReference>
<protein>
    <submittedName>
        <fullName evidence="1">Uncharacterized protein</fullName>
    </submittedName>
</protein>
<keyword evidence="2" id="KW-1185">Reference proteome</keyword>
<accession>A0AAV2IY65</accession>
<proteinExistence type="predicted"/>
<reference evidence="1 2" key="1">
    <citation type="submission" date="2024-04" db="EMBL/GenBank/DDBJ databases">
        <authorList>
            <person name="Waldvogel A.-M."/>
            <person name="Schoenle A."/>
        </authorList>
    </citation>
    <scope>NUCLEOTIDE SEQUENCE [LARGE SCALE GENOMIC DNA]</scope>
</reference>
<sequence length="166" mass="18567">MRRTVCVCVTIATRSPPAAESERLYRAVRASLPRSPSVSTAQSERLYRAVRASLPRSPSVSTVPSERLYRAVRASLPRRPSVSTAPSERLYRAVRASLPRSPSVSTAQSERLYRANEDINVRRDCVLRCLSIYLNEDLDTLVKEYMVKGFIGKRAVYALSPEIPPS</sequence>
<evidence type="ECO:0000313" key="2">
    <source>
        <dbReference type="Proteomes" id="UP001497482"/>
    </source>
</evidence>